<reference evidence="4 5" key="1">
    <citation type="submission" date="2009-06" db="EMBL/GenBank/DDBJ databases">
        <title>Complete sequence of Thermotogales bacterium TBF 19.5.1.</title>
        <authorList>
            <consortium name="US DOE Joint Genome Institute"/>
            <person name="Lucas S."/>
            <person name="Copeland A."/>
            <person name="Lapidus A."/>
            <person name="Glavina del Rio T."/>
            <person name="Tice H."/>
            <person name="Bruce D."/>
            <person name="Goodwin L."/>
            <person name="Pitluck S."/>
            <person name="Chertkov O."/>
            <person name="Brettin T."/>
            <person name="Detter J.C."/>
            <person name="Han C."/>
            <person name="Schmutz J."/>
            <person name="Larimer F."/>
            <person name="Land M."/>
            <person name="Hauser L."/>
            <person name="Kyrpides N."/>
            <person name="Ovchinnikova G."/>
            <person name="Noll K."/>
        </authorList>
    </citation>
    <scope>NUCLEOTIDE SEQUENCE [LARGE SCALE GENOMIC DNA]</scope>
    <source>
        <strain evidence="5">ATCC BAA-1733 / DSM 21960 / TBF 19.5.1</strain>
    </source>
</reference>
<dbReference type="InterPro" id="IPR041465">
    <property type="entry name" value="SfsA_N"/>
</dbReference>
<dbReference type="EMBL" id="CP001634">
    <property type="protein sequence ID" value="ACR79943.1"/>
    <property type="molecule type" value="Genomic_DNA"/>
</dbReference>
<organism evidence="4 5">
    <name type="scientific">Kosmotoga olearia (strain ATCC BAA-1733 / DSM 21960 / TBF 19.5.1)</name>
    <dbReference type="NCBI Taxonomy" id="521045"/>
    <lineage>
        <taxon>Bacteria</taxon>
        <taxon>Thermotogati</taxon>
        <taxon>Thermotogota</taxon>
        <taxon>Thermotogae</taxon>
        <taxon>Kosmotogales</taxon>
        <taxon>Kosmotogaceae</taxon>
        <taxon>Kosmotoga</taxon>
    </lineage>
</organism>
<dbReference type="HOGENOM" id="CLU_052299_1_0_0"/>
<dbReference type="Proteomes" id="UP000002382">
    <property type="component" value="Chromosome"/>
</dbReference>
<protein>
    <recommendedName>
        <fullName evidence="1">Sugar fermentation stimulation protein homolog</fullName>
    </recommendedName>
</protein>
<evidence type="ECO:0000256" key="1">
    <source>
        <dbReference type="HAMAP-Rule" id="MF_00095"/>
    </source>
</evidence>
<name>C5CJ27_KOSOT</name>
<dbReference type="Pfam" id="PF17746">
    <property type="entry name" value="SfsA_N"/>
    <property type="match status" value="1"/>
</dbReference>
<dbReference type="Pfam" id="PF03749">
    <property type="entry name" value="SfsA"/>
    <property type="match status" value="1"/>
</dbReference>
<dbReference type="HAMAP" id="MF_00095">
    <property type="entry name" value="SfsA"/>
    <property type="match status" value="1"/>
</dbReference>
<feature type="domain" description="Sugar fermentation stimulation protein C-terminal" evidence="2">
    <location>
        <begin position="131"/>
        <end position="263"/>
    </location>
</feature>
<reference evidence="4 5" key="2">
    <citation type="journal article" date="2011" name="J. Bacteriol.">
        <title>Genome Sequence of Kosmotoga olearia Strain TBF 19.5.1, a Thermophilic Bacterium with a Wide Growth Temperature Range, Isolated from the Troll B Oil Platform in the North Sea.</title>
        <authorList>
            <person name="Swithers K.S."/>
            <person name="Dipippo J.L."/>
            <person name="Bruce D.C."/>
            <person name="Detter C."/>
            <person name="Tapia R."/>
            <person name="Han S."/>
            <person name="Goodwin L.A."/>
            <person name="Han J."/>
            <person name="Woyke T."/>
            <person name="Pitluck S."/>
            <person name="Pennacchio L."/>
            <person name="Nolan M."/>
            <person name="Mikhailova N."/>
            <person name="Land M.L."/>
            <person name="Nesbo C.L."/>
            <person name="Gogarten J.P."/>
            <person name="Noll K.M."/>
        </authorList>
    </citation>
    <scope>NUCLEOTIDE SEQUENCE [LARGE SCALE GENOMIC DNA]</scope>
    <source>
        <strain evidence="5">ATCC BAA-1733 / DSM 21960 / TBF 19.5.1</strain>
    </source>
</reference>
<feature type="domain" description="SfsA N-terminal OB" evidence="3">
    <location>
        <begin position="57"/>
        <end position="115"/>
    </location>
</feature>
<dbReference type="STRING" id="521045.Kole_1246"/>
<dbReference type="Gene3D" id="3.40.1350.60">
    <property type="match status" value="1"/>
</dbReference>
<evidence type="ECO:0000259" key="3">
    <source>
        <dbReference type="Pfam" id="PF17746"/>
    </source>
</evidence>
<sequence>MPLSYSIFSAFYQRLQASASQASWTEVQHFDSSAGSDIMKEMKKYKWIRKPENAKFIERPNRFTAIVELSGKKKKVYLPDPGRLEELLLPGNEVILEKRRNSGKTEHDLLLVKTKAFPTGEPLLVSVDSRLPNLLFRWLIDEKILRHFGKVKYVKPEPVVNHGRLDFYIESDNGKHYIELKSVNLIDAEGTARFPDAPTKRGTKHIKELIRLNSEGFHSWIFFMIVRKDALKFSPFFERDPELSEALNEASKNGVQIKALQFSPGIDVEFCGELRVELEKGSFPGFWPEVK</sequence>
<dbReference type="InterPro" id="IPR005224">
    <property type="entry name" value="SfsA"/>
</dbReference>
<evidence type="ECO:0000259" key="2">
    <source>
        <dbReference type="Pfam" id="PF03749"/>
    </source>
</evidence>
<gene>
    <name evidence="1" type="primary">sfsA</name>
    <name evidence="4" type="ordered locus">Kole_1246</name>
</gene>
<proteinExistence type="inferred from homology"/>
<dbReference type="AlphaFoldDB" id="C5CJ27"/>
<dbReference type="CDD" id="cd22359">
    <property type="entry name" value="SfsA-like_bacterial"/>
    <property type="match status" value="1"/>
</dbReference>
<dbReference type="PANTHER" id="PTHR30545:SF2">
    <property type="entry name" value="SUGAR FERMENTATION STIMULATION PROTEIN A"/>
    <property type="match status" value="1"/>
</dbReference>
<dbReference type="KEGG" id="kol:Kole_1246"/>
<keyword evidence="5" id="KW-1185">Reference proteome</keyword>
<evidence type="ECO:0000313" key="4">
    <source>
        <dbReference type="EMBL" id="ACR79943.1"/>
    </source>
</evidence>
<dbReference type="GO" id="GO:0003677">
    <property type="term" value="F:DNA binding"/>
    <property type="evidence" value="ECO:0007669"/>
    <property type="project" value="InterPro"/>
</dbReference>
<dbReference type="eggNOG" id="COG1489">
    <property type="taxonomic scope" value="Bacteria"/>
</dbReference>
<accession>C5CJ27</accession>
<evidence type="ECO:0000313" key="5">
    <source>
        <dbReference type="Proteomes" id="UP000002382"/>
    </source>
</evidence>
<comment type="similarity">
    <text evidence="1">Belongs to the SfsA family.</text>
</comment>
<dbReference type="NCBIfam" id="TIGR00230">
    <property type="entry name" value="sfsA"/>
    <property type="match status" value="1"/>
</dbReference>
<dbReference type="PANTHER" id="PTHR30545">
    <property type="entry name" value="SUGAR FERMENTATION STIMULATION PROTEIN A"/>
    <property type="match status" value="1"/>
</dbReference>
<dbReference type="Gene3D" id="2.40.50.580">
    <property type="match status" value="1"/>
</dbReference>
<dbReference type="InterPro" id="IPR040452">
    <property type="entry name" value="SfsA_C"/>
</dbReference>